<organism evidence="2 3">
    <name type="scientific">Spiroplasma alleghenense</name>
    <dbReference type="NCBI Taxonomy" id="216931"/>
    <lineage>
        <taxon>Bacteria</taxon>
        <taxon>Bacillati</taxon>
        <taxon>Mycoplasmatota</taxon>
        <taxon>Mollicutes</taxon>
        <taxon>Entomoplasmatales</taxon>
        <taxon>Spiroplasmataceae</taxon>
        <taxon>Spiroplasma</taxon>
    </lineage>
</organism>
<dbReference type="KEGG" id="salx:SALLE_v1c02580"/>
<feature type="transmembrane region" description="Helical" evidence="1">
    <location>
        <begin position="77"/>
        <end position="100"/>
    </location>
</feature>
<feature type="transmembrane region" description="Helical" evidence="1">
    <location>
        <begin position="9"/>
        <end position="30"/>
    </location>
</feature>
<keyword evidence="1" id="KW-1133">Transmembrane helix</keyword>
<keyword evidence="1" id="KW-0812">Transmembrane</keyword>
<proteinExistence type="predicted"/>
<feature type="transmembrane region" description="Helical" evidence="1">
    <location>
        <begin position="36"/>
        <end position="56"/>
    </location>
</feature>
<feature type="transmembrane region" description="Helical" evidence="1">
    <location>
        <begin position="228"/>
        <end position="252"/>
    </location>
</feature>
<dbReference type="OrthoDB" id="9846856at2"/>
<name>A0A345Z2V5_9MOLU</name>
<evidence type="ECO:0000256" key="1">
    <source>
        <dbReference type="SAM" id="Phobius"/>
    </source>
</evidence>
<reference evidence="2 3" key="1">
    <citation type="submission" date="2018-07" db="EMBL/GenBank/DDBJ databases">
        <title>Complete genome sequence of Spiroplasma alleghenense PLHS-1 (ATCC 51752).</title>
        <authorList>
            <person name="Chou L."/>
            <person name="Lee T.-Y."/>
            <person name="Tsai Y.-M."/>
            <person name="Kuo C.-H."/>
        </authorList>
    </citation>
    <scope>NUCLEOTIDE SEQUENCE [LARGE SCALE GENOMIC DNA]</scope>
    <source>
        <strain evidence="2 3">PLHS-1</strain>
    </source>
</reference>
<feature type="transmembrane region" description="Helical" evidence="1">
    <location>
        <begin position="148"/>
        <end position="168"/>
    </location>
</feature>
<feature type="transmembrane region" description="Helical" evidence="1">
    <location>
        <begin position="106"/>
        <end position="127"/>
    </location>
</feature>
<gene>
    <name evidence="2" type="ORF">SALLE_v1c02580</name>
</gene>
<feature type="transmembrane region" description="Helical" evidence="1">
    <location>
        <begin position="385"/>
        <end position="405"/>
    </location>
</feature>
<dbReference type="RefSeq" id="WP_115557856.1">
    <property type="nucleotide sequence ID" value="NZ_CP031376.1"/>
</dbReference>
<evidence type="ECO:0008006" key="4">
    <source>
        <dbReference type="Google" id="ProtNLM"/>
    </source>
</evidence>
<keyword evidence="3" id="KW-1185">Reference proteome</keyword>
<keyword evidence="1" id="KW-0472">Membrane</keyword>
<dbReference type="AlphaFoldDB" id="A0A345Z2V5"/>
<dbReference type="EMBL" id="CP031376">
    <property type="protein sequence ID" value="AXK50934.1"/>
    <property type="molecule type" value="Genomic_DNA"/>
</dbReference>
<evidence type="ECO:0000313" key="2">
    <source>
        <dbReference type="EMBL" id="AXK50934.1"/>
    </source>
</evidence>
<feature type="transmembrane region" description="Helical" evidence="1">
    <location>
        <begin position="188"/>
        <end position="207"/>
    </location>
</feature>
<feature type="transmembrane region" description="Helical" evidence="1">
    <location>
        <begin position="292"/>
        <end position="316"/>
    </location>
</feature>
<accession>A0A345Z2V5</accession>
<sequence>MLTKKKNKIILAVVLGIVLSSINITALIFIKSGLLLWTTIISTIIIFLLIAIMLELNQVKEEEFESKIKGKEFQRKICEILTVSLVAIICLNFMVFYSLWSLINSLISPSATIIFVILITWFVSNLLNSKISALISALIIFQPLINNINFYSLTAIGAVGGTIHITFFGKENIFEDEKINDRIINFKLRIITLSIVTAIILYGFFPFSKPGIYQDTLGFQSWKKIVNLLPVLLLLITSLFYTNYLICIPIYIFSQILISSLLGFAIQINAHNQLNFLALDNLVFSNTDYLPIFLNIIKTGFDLFIISFIGILLLMVSEKFNEISQKKFFNWIDQDDSQKPRLKTLNIFTYEMIFYGSKSSKYLYDSEKYSLKQCKRNMILESFELLLNSINPFGIVNLTSILWFYQNTQSAPNILVIHLLEFNWLVYIAFIFIITTDILGKYSDFLFNNWKFDVRRLKIHKKSGIEVK</sequence>
<feature type="transmembrane region" description="Helical" evidence="1">
    <location>
        <begin position="425"/>
        <end position="447"/>
    </location>
</feature>
<dbReference type="Proteomes" id="UP000254792">
    <property type="component" value="Chromosome"/>
</dbReference>
<protein>
    <recommendedName>
        <fullName evidence="4">Transmembrane protein</fullName>
    </recommendedName>
</protein>
<evidence type="ECO:0000313" key="3">
    <source>
        <dbReference type="Proteomes" id="UP000254792"/>
    </source>
</evidence>